<keyword evidence="3" id="KW-1185">Reference proteome</keyword>
<comment type="caution">
    <text evidence="2">The sequence shown here is derived from an EMBL/GenBank/DDBJ whole genome shotgun (WGS) entry which is preliminary data.</text>
</comment>
<reference evidence="2 3" key="1">
    <citation type="submission" date="2023-07" db="EMBL/GenBank/DDBJ databases">
        <title>Genomic Encyclopedia of Type Strains, Phase IV (KMG-IV): sequencing the most valuable type-strain genomes for metagenomic binning, comparative biology and taxonomic classification.</title>
        <authorList>
            <person name="Goeker M."/>
        </authorList>
    </citation>
    <scope>NUCLEOTIDE SEQUENCE [LARGE SCALE GENOMIC DNA]</scope>
    <source>
        <strain evidence="2 3">DSM 19922</strain>
    </source>
</reference>
<protein>
    <submittedName>
        <fullName evidence="2">Component of type VI protein secretion system</fullName>
    </submittedName>
</protein>
<sequence length="96" mass="10473">MEAGDIVQDILDRLEGAIKEQERAKAEASEAKGRAFHAEYDAKQAKTEAEGLRAALRCCEARLEAALRLLDSDGRVNYEAAINPPKTDADGEVIPF</sequence>
<evidence type="ECO:0000256" key="1">
    <source>
        <dbReference type="SAM" id="Coils"/>
    </source>
</evidence>
<feature type="coiled-coil region" evidence="1">
    <location>
        <begin position="7"/>
        <end position="62"/>
    </location>
</feature>
<evidence type="ECO:0000313" key="3">
    <source>
        <dbReference type="Proteomes" id="UP001244552"/>
    </source>
</evidence>
<evidence type="ECO:0000313" key="2">
    <source>
        <dbReference type="EMBL" id="MDQ0535366.1"/>
    </source>
</evidence>
<proteinExistence type="predicted"/>
<gene>
    <name evidence="2" type="ORF">QO018_004244</name>
</gene>
<dbReference type="Proteomes" id="UP001244552">
    <property type="component" value="Unassembled WGS sequence"/>
</dbReference>
<name>A0ABU0MQH1_9PROT</name>
<organism evidence="2 3">
    <name type="scientific">Azospirillum picis</name>
    <dbReference type="NCBI Taxonomy" id="488438"/>
    <lineage>
        <taxon>Bacteria</taxon>
        <taxon>Pseudomonadati</taxon>
        <taxon>Pseudomonadota</taxon>
        <taxon>Alphaproteobacteria</taxon>
        <taxon>Rhodospirillales</taxon>
        <taxon>Azospirillaceae</taxon>
        <taxon>Azospirillum</taxon>
    </lineage>
</organism>
<accession>A0ABU0MQH1</accession>
<dbReference type="RefSeq" id="WP_209985861.1">
    <property type="nucleotide sequence ID" value="NZ_JAGINO010000017.1"/>
</dbReference>
<keyword evidence="1" id="KW-0175">Coiled coil</keyword>
<dbReference type="EMBL" id="JAUSVU010000017">
    <property type="protein sequence ID" value="MDQ0535366.1"/>
    <property type="molecule type" value="Genomic_DNA"/>
</dbReference>